<accession>A0A974HDM7</accession>
<sequence length="84" mass="9575">MCVRPGFPSPLRVCQSGPRLRGKRPRLLRHNPLIAAIRKGRQRARPPSLLLLQQPPRPFYPPPSHPLQPLPFLLLSTATNKYCH</sequence>
<name>A0A974HDM7_XENLA</name>
<reference evidence="2" key="1">
    <citation type="journal article" date="2016" name="Nature">
        <title>Genome evolution in the allotetraploid frog Xenopus laevis.</title>
        <authorList>
            <person name="Session A.M."/>
            <person name="Uno Y."/>
            <person name="Kwon T."/>
            <person name="Chapman J.A."/>
            <person name="Toyoda A."/>
            <person name="Takahashi S."/>
            <person name="Fukui A."/>
            <person name="Hikosaka A."/>
            <person name="Suzuki A."/>
            <person name="Kondo M."/>
            <person name="van Heeringen S.J."/>
            <person name="Quigley I."/>
            <person name="Heinz S."/>
            <person name="Ogino H."/>
            <person name="Ochi H."/>
            <person name="Hellsten U."/>
            <person name="Lyons J.B."/>
            <person name="Simakov O."/>
            <person name="Putnam N."/>
            <person name="Stites J."/>
            <person name="Kuroki Y."/>
            <person name="Tanaka T."/>
            <person name="Michiue T."/>
            <person name="Watanabe M."/>
            <person name="Bogdanovic O."/>
            <person name="Lister R."/>
            <person name="Georgiou G."/>
            <person name="Paranjpe S.S."/>
            <person name="van Kruijsbergen I."/>
            <person name="Shu S."/>
            <person name="Carlson J."/>
            <person name="Kinoshita T."/>
            <person name="Ohta Y."/>
            <person name="Mawaribuchi S."/>
            <person name="Jenkins J."/>
            <person name="Grimwood J."/>
            <person name="Schmutz J."/>
            <person name="Mitros T."/>
            <person name="Mozaffari S.V."/>
            <person name="Suzuki Y."/>
            <person name="Haramoto Y."/>
            <person name="Yamamoto T.S."/>
            <person name="Takagi C."/>
            <person name="Heald R."/>
            <person name="Miller K."/>
            <person name="Haudenschild C."/>
            <person name="Kitzman J."/>
            <person name="Nakayama T."/>
            <person name="Izutsu Y."/>
            <person name="Robert J."/>
            <person name="Fortriede J."/>
            <person name="Burns K."/>
            <person name="Lotay V."/>
            <person name="Karimi K."/>
            <person name="Yasuoka Y."/>
            <person name="Dichmann D.S."/>
            <person name="Flajnik M.F."/>
            <person name="Houston D.W."/>
            <person name="Shendure J."/>
            <person name="DuPasquier L."/>
            <person name="Vize P.D."/>
            <person name="Zorn A.M."/>
            <person name="Ito M."/>
            <person name="Marcotte E.M."/>
            <person name="Wallingford J.B."/>
            <person name="Ito Y."/>
            <person name="Asashima M."/>
            <person name="Ueno N."/>
            <person name="Matsuda Y."/>
            <person name="Veenstra G.J."/>
            <person name="Fujiyama A."/>
            <person name="Harland R.M."/>
            <person name="Taira M."/>
            <person name="Rokhsar D.S."/>
        </authorList>
    </citation>
    <scope>NUCLEOTIDE SEQUENCE [LARGE SCALE GENOMIC DNA]</scope>
    <source>
        <strain evidence="2">J</strain>
    </source>
</reference>
<gene>
    <name evidence="1" type="ORF">XELAEV_18033039mg</name>
</gene>
<dbReference type="EMBL" id="CM004477">
    <property type="protein sequence ID" value="OCT74075.1"/>
    <property type="molecule type" value="Genomic_DNA"/>
</dbReference>
<dbReference type="Proteomes" id="UP000694892">
    <property type="component" value="Chromosome 6S"/>
</dbReference>
<proteinExistence type="predicted"/>
<dbReference type="AlphaFoldDB" id="A0A974HDM7"/>
<evidence type="ECO:0000313" key="1">
    <source>
        <dbReference type="EMBL" id="OCT74075.1"/>
    </source>
</evidence>
<protein>
    <submittedName>
        <fullName evidence="1">Uncharacterized protein</fullName>
    </submittedName>
</protein>
<evidence type="ECO:0000313" key="2">
    <source>
        <dbReference type="Proteomes" id="UP000694892"/>
    </source>
</evidence>
<organism evidence="1 2">
    <name type="scientific">Xenopus laevis</name>
    <name type="common">African clawed frog</name>
    <dbReference type="NCBI Taxonomy" id="8355"/>
    <lineage>
        <taxon>Eukaryota</taxon>
        <taxon>Metazoa</taxon>
        <taxon>Chordata</taxon>
        <taxon>Craniata</taxon>
        <taxon>Vertebrata</taxon>
        <taxon>Euteleostomi</taxon>
        <taxon>Amphibia</taxon>
        <taxon>Batrachia</taxon>
        <taxon>Anura</taxon>
        <taxon>Pipoidea</taxon>
        <taxon>Pipidae</taxon>
        <taxon>Xenopodinae</taxon>
        <taxon>Xenopus</taxon>
        <taxon>Xenopus</taxon>
    </lineage>
</organism>